<gene>
    <name evidence="2" type="ORF">AB0K40_03875</name>
</gene>
<dbReference type="Gene3D" id="3.90.1200.10">
    <property type="match status" value="1"/>
</dbReference>
<dbReference type="Pfam" id="PF01636">
    <property type="entry name" value="APH"/>
    <property type="match status" value="1"/>
</dbReference>
<dbReference type="EMBL" id="JBFARM010000001">
    <property type="protein sequence ID" value="MEV4284617.1"/>
    <property type="molecule type" value="Genomic_DNA"/>
</dbReference>
<organism evidence="2 3">
    <name type="scientific">Nonomuraea bangladeshensis</name>
    <dbReference type="NCBI Taxonomy" id="404385"/>
    <lineage>
        <taxon>Bacteria</taxon>
        <taxon>Bacillati</taxon>
        <taxon>Actinomycetota</taxon>
        <taxon>Actinomycetes</taxon>
        <taxon>Streptosporangiales</taxon>
        <taxon>Streptosporangiaceae</taxon>
        <taxon>Nonomuraea</taxon>
    </lineage>
</organism>
<evidence type="ECO:0000313" key="2">
    <source>
        <dbReference type="EMBL" id="MEV4284617.1"/>
    </source>
</evidence>
<dbReference type="EC" id="2.7.1.-" evidence="2"/>
<keyword evidence="2" id="KW-0808">Transferase</keyword>
<name>A0ABV3GWG6_9ACTN</name>
<proteinExistence type="predicted"/>
<dbReference type="InterPro" id="IPR011009">
    <property type="entry name" value="Kinase-like_dom_sf"/>
</dbReference>
<keyword evidence="3" id="KW-1185">Reference proteome</keyword>
<dbReference type="InterPro" id="IPR002575">
    <property type="entry name" value="Aminoglycoside_PTrfase"/>
</dbReference>
<sequence length="316" mass="33366">MSGVPVETVAAAYGLGEPVGAAVYAARGELGRIWRLDTRRGSWAVKELLVPVREEDARADVAFQSAAAEAGVRLPRPVLTGSGDVVAGGRWRVYEWVDLVEGAQVTAAELGAVTAGLHGIGHPAVGLVAAWFADPVGRTGWEALAAAAAGAGGGWREELRESVGELVALDELIVPPDPAAVVTCHRDITPDNIRRAAHDGGIVVLDWENCGPASPAWELAKVLADLPDGAATPAYRAYREAGGPGRVTEPADFSMAIAEQGHLLEFYARRAMNPQESEENRTRAGARLRAMLARPLTRARVERLAEECARADVPAP</sequence>
<dbReference type="SUPFAM" id="SSF56112">
    <property type="entry name" value="Protein kinase-like (PK-like)"/>
    <property type="match status" value="1"/>
</dbReference>
<dbReference type="GO" id="GO:0016740">
    <property type="term" value="F:transferase activity"/>
    <property type="evidence" value="ECO:0007669"/>
    <property type="project" value="UniProtKB-KW"/>
</dbReference>
<feature type="domain" description="Aminoglycoside phosphotransferase" evidence="1">
    <location>
        <begin position="31"/>
        <end position="245"/>
    </location>
</feature>
<comment type="caution">
    <text evidence="2">The sequence shown here is derived from an EMBL/GenBank/DDBJ whole genome shotgun (WGS) entry which is preliminary data.</text>
</comment>
<dbReference type="Proteomes" id="UP001552427">
    <property type="component" value="Unassembled WGS sequence"/>
</dbReference>
<evidence type="ECO:0000259" key="1">
    <source>
        <dbReference type="Pfam" id="PF01636"/>
    </source>
</evidence>
<accession>A0ABV3GWG6</accession>
<evidence type="ECO:0000313" key="3">
    <source>
        <dbReference type="Proteomes" id="UP001552427"/>
    </source>
</evidence>
<protein>
    <submittedName>
        <fullName evidence="2">Aminoglycoside phosphotransferase family protein</fullName>
        <ecNumber evidence="2">2.7.1.-</ecNumber>
    </submittedName>
</protein>
<reference evidence="2 3" key="1">
    <citation type="submission" date="2024-06" db="EMBL/GenBank/DDBJ databases">
        <title>The Natural Products Discovery Center: Release of the First 8490 Sequenced Strains for Exploring Actinobacteria Biosynthetic Diversity.</title>
        <authorList>
            <person name="Kalkreuter E."/>
            <person name="Kautsar S.A."/>
            <person name="Yang D."/>
            <person name="Bader C.D."/>
            <person name="Teijaro C.N."/>
            <person name="Fluegel L."/>
            <person name="Davis C.M."/>
            <person name="Simpson J.R."/>
            <person name="Lauterbach L."/>
            <person name="Steele A.D."/>
            <person name="Gui C."/>
            <person name="Meng S."/>
            <person name="Li G."/>
            <person name="Viehrig K."/>
            <person name="Ye F."/>
            <person name="Su P."/>
            <person name="Kiefer A.F."/>
            <person name="Nichols A."/>
            <person name="Cepeda A.J."/>
            <person name="Yan W."/>
            <person name="Fan B."/>
            <person name="Jiang Y."/>
            <person name="Adhikari A."/>
            <person name="Zheng C.-J."/>
            <person name="Schuster L."/>
            <person name="Cowan T.M."/>
            <person name="Smanski M.J."/>
            <person name="Chevrette M.G."/>
            <person name="De Carvalho L.P.S."/>
            <person name="Shen B."/>
        </authorList>
    </citation>
    <scope>NUCLEOTIDE SEQUENCE [LARGE SCALE GENOMIC DNA]</scope>
    <source>
        <strain evidence="2 3">NPDC049574</strain>
    </source>
</reference>
<dbReference type="RefSeq" id="WP_364445030.1">
    <property type="nucleotide sequence ID" value="NZ_JBFARM010000001.1"/>
</dbReference>